<keyword evidence="5" id="KW-0539">Nucleus</keyword>
<feature type="compositionally biased region" description="Polar residues" evidence="7">
    <location>
        <begin position="1068"/>
        <end position="1077"/>
    </location>
</feature>
<feature type="compositionally biased region" description="Low complexity" evidence="7">
    <location>
        <begin position="958"/>
        <end position="973"/>
    </location>
</feature>
<dbReference type="InterPro" id="IPR007309">
    <property type="entry name" value="TFIIIC_Bblock-bd"/>
</dbReference>
<feature type="compositionally biased region" description="Basic residues" evidence="7">
    <location>
        <begin position="916"/>
        <end position="928"/>
    </location>
</feature>
<gene>
    <name evidence="10" type="ORF">BD324DRAFT_610180</name>
</gene>
<feature type="region of interest" description="Disordered" evidence="7">
    <location>
        <begin position="661"/>
        <end position="778"/>
    </location>
</feature>
<feature type="domain" description="Transcription factor tau subunit sfc3/Tfc3 C-terminal" evidence="9">
    <location>
        <begin position="1955"/>
        <end position="2106"/>
    </location>
</feature>
<feature type="coiled-coil region" evidence="6">
    <location>
        <begin position="1791"/>
        <end position="1836"/>
    </location>
</feature>
<dbReference type="STRING" id="4999.A0A1Y1U817"/>
<dbReference type="RefSeq" id="XP_021868430.1">
    <property type="nucleotide sequence ID" value="XM_022014193.1"/>
</dbReference>
<feature type="compositionally biased region" description="Basic and acidic residues" evidence="7">
    <location>
        <begin position="217"/>
        <end position="226"/>
    </location>
</feature>
<evidence type="ECO:0000313" key="10">
    <source>
        <dbReference type="EMBL" id="ORX34152.1"/>
    </source>
</evidence>
<comment type="caution">
    <text evidence="10">The sequence shown here is derived from an EMBL/GenBank/DDBJ whole genome shotgun (WGS) entry which is preliminary data.</text>
</comment>
<comment type="subcellular location">
    <subcellularLocation>
        <location evidence="1">Nucleus</location>
    </subcellularLocation>
</comment>
<feature type="region of interest" description="Disordered" evidence="7">
    <location>
        <begin position="1044"/>
        <end position="1184"/>
    </location>
</feature>
<accession>A0A1Y1U817</accession>
<organism evidence="10 11">
    <name type="scientific">Kockovaella imperatae</name>
    <dbReference type="NCBI Taxonomy" id="4999"/>
    <lineage>
        <taxon>Eukaryota</taxon>
        <taxon>Fungi</taxon>
        <taxon>Dikarya</taxon>
        <taxon>Basidiomycota</taxon>
        <taxon>Agaricomycotina</taxon>
        <taxon>Tremellomycetes</taxon>
        <taxon>Tremellales</taxon>
        <taxon>Cuniculitremaceae</taxon>
        <taxon>Kockovaella</taxon>
    </lineage>
</organism>
<feature type="region of interest" description="Disordered" evidence="7">
    <location>
        <begin position="822"/>
        <end position="1006"/>
    </location>
</feature>
<evidence type="ECO:0000256" key="6">
    <source>
        <dbReference type="SAM" id="Coils"/>
    </source>
</evidence>
<keyword evidence="4" id="KW-0804">Transcription</keyword>
<evidence type="ECO:0000256" key="4">
    <source>
        <dbReference type="ARBA" id="ARBA00023163"/>
    </source>
</evidence>
<dbReference type="InParanoid" id="A0A1Y1U817"/>
<feature type="compositionally biased region" description="Basic and acidic residues" evidence="7">
    <location>
        <begin position="32"/>
        <end position="43"/>
    </location>
</feature>
<feature type="region of interest" description="Disordered" evidence="7">
    <location>
        <begin position="1259"/>
        <end position="1278"/>
    </location>
</feature>
<name>A0A1Y1U817_9TREE</name>
<dbReference type="GO" id="GO:0003677">
    <property type="term" value="F:DNA binding"/>
    <property type="evidence" value="ECO:0007669"/>
    <property type="project" value="UniProtKB-KW"/>
</dbReference>
<evidence type="ECO:0000256" key="5">
    <source>
        <dbReference type="ARBA" id="ARBA00023242"/>
    </source>
</evidence>
<feature type="region of interest" description="Disordered" evidence="7">
    <location>
        <begin position="213"/>
        <end position="238"/>
    </location>
</feature>
<dbReference type="GO" id="GO:0000127">
    <property type="term" value="C:transcription factor TFIIIC complex"/>
    <property type="evidence" value="ECO:0007669"/>
    <property type="project" value="InterPro"/>
</dbReference>
<dbReference type="EMBL" id="NBSH01000015">
    <property type="protein sequence ID" value="ORX34152.1"/>
    <property type="molecule type" value="Genomic_DNA"/>
</dbReference>
<feature type="region of interest" description="Disordered" evidence="7">
    <location>
        <begin position="30"/>
        <end position="72"/>
    </location>
</feature>
<sequence length="2594" mass="287264">MAETRETAEELMARGLKGRELAFQLAGRQFKTSKESVEEKRLENIQNRKSKKQAREENSAGPNANGQEDETPEEDLWRLLGEDDGGEESDRVATKNLDLMLEKWGSRLRIRATDDEIYYRLVGTYQRNPRITPIIFHILQTTAKCRERGITTIDLGPAVGAGQGSLHYYMKVLTGLGLCAKIPTISFSAMTNILIFHRFLRQNPTYQAMMGFPDGTADEHRSKQKVEEDELDPELDDDAEFSDPDAVDAVSSKRISIAEWGFEFPPLTEQEVMVGTAVKERLLQILDYPKLKNHLLQIYDMLPVLGWNRPMAQRHKRAFSKHVDSLIFANIVEKVTIAGRKRPCVRLTKYNPAFVSGVQKDPSTLDGADLDEDLVDPSIAEQDLRTAYNEPFVTTGQASLATPVEYQIVKMIVDSGTGGMTISDIRDNLTGYYRRSIEHIQIRTDGAIIPPHLRHMSLQSSMETLGRERRIRCYSTAALREVIVSQGHVPSDIEHPPAPPEAGHWQDLSFRDMYTSIREFNTKTDKFLVGQARISNFPAKHGRPRTGQIEKQAPVRKSIESRKSSITAKRKGRSDSPIEKGTKKRTSKKAMKYSIVGQSRGRPRKYLHVVEPSGKINRNIIGTVFPHPDLAPIYVYLPDRNLLVVPPAWYTGIGPPPELDVEALASGKSPGYFDSYPADKPKQNKRKGREREPKLKRKKDDSGAKEVKEPKKSIQGKESNEEFQKDSKKRKKGLDGAEVATPTAASKRKKVKKDKGHGNRTLPAAAQEAGKGDCLAGPSTISFQQSTDSQQAILEEPSILDQVQNPTENVVANQVFRNIDPSTLRDGTRETIPALNEPGVTVDAPTAVDSIRTSKTGPTTELRDQKLTQPERASSPPRVTDSVAAGRPPVPVGFESATGPVFTDLAATTEASQSPKAKKRGRPPKSKGKQPEAPTQEEAQVDSPQPIQNSSRKKTKGGKSIIIIPDDNDPISPETKPSEAALSGLSRQQSAATPKPRSPSPMIGADFPESKPFFTFPTNSNPKISAFVLPAVVRSYKRKLGRLAANSGSESDIQVNHTPDPDVDPMPSGQTAQSTPTPLARFLPKSRFGPAQPSGLATGSRVQRSASEDAGPVETGRQTDGIVAGDGSREMMPKASENVISSRIEPSAPGMTGSKTTQTSADSSTVLKSANQSGDPDEILTSSIAATGVSPDIYPATDLGDVATSAAPEPSSHGAATDYNAERTQPASDTLAQVQSQPIPVQTEQKYVGPSVPYFTPKYHESTPLREMTPSNPAPESRIAARGPVRLDIQQLKRANEICEALRDAGGVLTEHKLRKQHNDWSIRVAGTNVPFAPAIGYNMDRHTFIRTLAQVKSDGRIKQTSSMVATSTGRWQPSSIIYLPETPWDTVAAYIRVQSDAISQILTPKKKTPREVADTDFSILRKPEVALTKAKRRKHGSRTTSALQPQSLNSPLQSELRSDISPTERRETLLRDPEIVSTLYGFQAARNTRCRILHAALIRAMDDTESKSVLSTSPRVFALPLLMEDLTVSEWFSVVRIGTYSEDLETFIRKAENQDVKLRDLPASLGSAAKLAAHGARNKFGTLLDGLVALKIIEPLVAADESNYSLACSDRQLGGKSYFKGVDSAISATYFRIFDAVPLYHFAADVMTLLAVLPIKDVNEAEHFWSLLKAASMNEEVSQLPQIQGIHCIDRTNMASFTEVSDVSDKQRQYLLHRPPWRVGARLHPVQEEALNNWVKAHLTSSESDEQELAQLAGEYAVPLSAVRPYVDQRREILHSRRVRQEKKVATVKVARLSAREKRERDQIRAAEELKQKLADRAAKQKAEWRDRVRTASERTKTPFSEELVDYVGRYMVQSSTIKMTGRVTDEAICDACRSYLRIKNIGTAVGPGQAKPVKAPRSQAPKVDRESAAKKKREAKEVAKKAEEKVRRAVLLSNLPIVPVAANVPEGAEGPRRRRRKVWTAEDEEDLLDCEAILRARSKEIVNSKGRAATERIIHGVGHQTLLTRIKRQMTIPGRKAYFDRLVEAWYDIWKQYRGTPELPDEEPYSIVDFDIRAHLDFFRSHIHKPSIRLAAAANPIRKKMDKIVDLPPTVDDVLTTYRLIPREISQPSTEAFWNPLGGDDFRLTTSMRSYHGGRRTKVICGRADSAPSASQPSARALLEDFTSEEVIDVSEELCNERVFRKTSNLTENQRQFAFTKDWLAIRDGIIPAQFYDETAKTVETLQTVGAAVDFSLLASGGEVAPLLDAVSQDQVDFDFDISTFPTIWEENETYNTRRFNDIDFEFDLKFSARVPVSKPHQPQSPGWSEVRPPTAWSVDPASIALPDEVQFAVLEAVNEAGAEGVSIPELRARLSYDRDTLKKALALMALDEPPTIFWAGYDCPRLVTWAYRDEWKVKCDRAIQKEDGRIEVVEAGGAETLPRVWIDIYGQKMEKDWQAICAMMTSLIQTRSGISEAALREKTSIVLDRLEVNDVLQYLLARGTCRRGVITGHTGLLPPVEATDDVEAVQQDNAYNGYSIIILHVSSHVRETYVVGSSIASPVSSIKAGSSSSLSTISALTRISGAATFASVDGIYILRLVSPSCPSVDRQLARL</sequence>
<dbReference type="Proteomes" id="UP000193218">
    <property type="component" value="Unassembled WGS sequence"/>
</dbReference>
<evidence type="ECO:0000313" key="11">
    <source>
        <dbReference type="Proteomes" id="UP000193218"/>
    </source>
</evidence>
<feature type="compositionally biased region" description="Polar residues" evidence="7">
    <location>
        <begin position="1153"/>
        <end position="1184"/>
    </location>
</feature>
<keyword evidence="6" id="KW-0175">Coiled coil</keyword>
<protein>
    <submittedName>
        <fullName evidence="10">Uncharacterized protein</fullName>
    </submittedName>
</protein>
<feature type="compositionally biased region" description="Acidic residues" evidence="7">
    <location>
        <begin position="227"/>
        <end position="238"/>
    </location>
</feature>
<feature type="compositionally biased region" description="Polar residues" evidence="7">
    <location>
        <begin position="1095"/>
        <end position="1105"/>
    </location>
</feature>
<dbReference type="PANTHER" id="PTHR15180">
    <property type="entry name" value="GENERAL TRANSCRIPTION FACTOR 3C POLYPEPTIDE 1"/>
    <property type="match status" value="1"/>
</dbReference>
<evidence type="ECO:0000259" key="8">
    <source>
        <dbReference type="Pfam" id="PF04182"/>
    </source>
</evidence>
<feature type="compositionally biased region" description="Basic and acidic residues" evidence="7">
    <location>
        <begin position="1904"/>
        <end position="1921"/>
    </location>
</feature>
<evidence type="ECO:0000256" key="1">
    <source>
        <dbReference type="ARBA" id="ARBA00004123"/>
    </source>
</evidence>
<dbReference type="GO" id="GO:0006384">
    <property type="term" value="P:transcription initiation at RNA polymerase III promoter"/>
    <property type="evidence" value="ECO:0007669"/>
    <property type="project" value="InterPro"/>
</dbReference>
<feature type="compositionally biased region" description="Basic residues" evidence="7">
    <location>
        <begin position="582"/>
        <end position="591"/>
    </location>
</feature>
<evidence type="ECO:0000256" key="2">
    <source>
        <dbReference type="ARBA" id="ARBA00022553"/>
    </source>
</evidence>
<feature type="compositionally biased region" description="Basic and acidic residues" evidence="7">
    <location>
        <begin position="689"/>
        <end position="712"/>
    </location>
</feature>
<dbReference type="GeneID" id="33556001"/>
<evidence type="ECO:0000256" key="7">
    <source>
        <dbReference type="SAM" id="MobiDB-lite"/>
    </source>
</evidence>
<keyword evidence="3" id="KW-0238">DNA-binding</keyword>
<reference evidence="10 11" key="1">
    <citation type="submission" date="2017-03" db="EMBL/GenBank/DDBJ databases">
        <title>Widespread Adenine N6-methylation of Active Genes in Fungi.</title>
        <authorList>
            <consortium name="DOE Joint Genome Institute"/>
            <person name="Mondo S.J."/>
            <person name="Dannebaum R.O."/>
            <person name="Kuo R.C."/>
            <person name="Louie K.B."/>
            <person name="Bewick A.J."/>
            <person name="Labutti K."/>
            <person name="Haridas S."/>
            <person name="Kuo A."/>
            <person name="Salamov A."/>
            <person name="Ahrendt S.R."/>
            <person name="Lau R."/>
            <person name="Bowen B.P."/>
            <person name="Lipzen A."/>
            <person name="Sullivan W."/>
            <person name="Andreopoulos W.B."/>
            <person name="Clum A."/>
            <person name="Lindquist E."/>
            <person name="Daum C."/>
            <person name="Northen T.R."/>
            <person name="Ramamoorthy G."/>
            <person name="Schmitz R.J."/>
            <person name="Gryganskyi A."/>
            <person name="Culley D."/>
            <person name="Magnuson J."/>
            <person name="James T.Y."/>
            <person name="O'Malley M.A."/>
            <person name="Stajich J.E."/>
            <person name="Spatafora J.W."/>
            <person name="Visel A."/>
            <person name="Grigoriev I.V."/>
        </authorList>
    </citation>
    <scope>NUCLEOTIDE SEQUENCE [LARGE SCALE GENOMIC DNA]</scope>
    <source>
        <strain evidence="10 11">NRRL Y-17943</strain>
    </source>
</reference>
<feature type="region of interest" description="Disordered" evidence="7">
    <location>
        <begin position="537"/>
        <end position="592"/>
    </location>
</feature>
<feature type="compositionally biased region" description="Polar residues" evidence="7">
    <location>
        <begin position="1046"/>
        <end position="1057"/>
    </location>
</feature>
<evidence type="ECO:0000259" key="9">
    <source>
        <dbReference type="Pfam" id="PF20222"/>
    </source>
</evidence>
<keyword evidence="2" id="KW-0597">Phosphoprotein</keyword>
<dbReference type="Pfam" id="PF20222">
    <property type="entry name" value="DUF6581"/>
    <property type="match status" value="2"/>
</dbReference>
<feature type="domain" description="B-block binding subunit of TFIIIC" evidence="8">
    <location>
        <begin position="134"/>
        <end position="201"/>
    </location>
</feature>
<dbReference type="InterPro" id="IPR046488">
    <property type="entry name" value="Sfc3/Tfc3_C"/>
</dbReference>
<feature type="domain" description="Transcription factor tau subunit sfc3/Tfc3 C-terminal" evidence="9">
    <location>
        <begin position="2155"/>
        <end position="2458"/>
    </location>
</feature>
<feature type="region of interest" description="Disordered" evidence="7">
    <location>
        <begin position="1888"/>
        <end position="1921"/>
    </location>
</feature>
<feature type="compositionally biased region" description="Basic residues" evidence="7">
    <location>
        <begin position="746"/>
        <end position="755"/>
    </location>
</feature>
<dbReference type="Pfam" id="PF04182">
    <property type="entry name" value="B-block_TFIIIC"/>
    <property type="match status" value="1"/>
</dbReference>
<dbReference type="GO" id="GO:0042791">
    <property type="term" value="P:5S class rRNA transcription by RNA polymerase III"/>
    <property type="evidence" value="ECO:0007669"/>
    <property type="project" value="TreeGrafter"/>
</dbReference>
<dbReference type="PANTHER" id="PTHR15180:SF1">
    <property type="entry name" value="GENERAL TRANSCRIPTION FACTOR 3C POLYPEPTIDE 1"/>
    <property type="match status" value="1"/>
</dbReference>
<keyword evidence="11" id="KW-1185">Reference proteome</keyword>
<dbReference type="InterPro" id="IPR044210">
    <property type="entry name" value="Tfc3-like"/>
</dbReference>
<dbReference type="GO" id="GO:0005634">
    <property type="term" value="C:nucleus"/>
    <property type="evidence" value="ECO:0007669"/>
    <property type="project" value="UniProtKB-SubCell"/>
</dbReference>
<feature type="compositionally biased region" description="Polar residues" evidence="7">
    <location>
        <begin position="1439"/>
        <end position="1456"/>
    </location>
</feature>
<proteinExistence type="predicted"/>
<feature type="region of interest" description="Disordered" evidence="7">
    <location>
        <begin position="1429"/>
        <end position="1465"/>
    </location>
</feature>
<evidence type="ECO:0000256" key="3">
    <source>
        <dbReference type="ARBA" id="ARBA00023125"/>
    </source>
</evidence>
<dbReference type="OrthoDB" id="68020at2759"/>